<evidence type="ECO:0000313" key="1">
    <source>
        <dbReference type="EMBL" id="KAJ9593026.1"/>
    </source>
</evidence>
<gene>
    <name evidence="1" type="ORF">L9F63_015311</name>
</gene>
<dbReference type="Proteomes" id="UP001233999">
    <property type="component" value="Unassembled WGS sequence"/>
</dbReference>
<name>A0AAD8A6Q0_DIPPU</name>
<evidence type="ECO:0000313" key="2">
    <source>
        <dbReference type="Proteomes" id="UP001233999"/>
    </source>
</evidence>
<comment type="caution">
    <text evidence="1">The sequence shown here is derived from an EMBL/GenBank/DDBJ whole genome shotgun (WGS) entry which is preliminary data.</text>
</comment>
<accession>A0AAD8A6Q0</accession>
<proteinExistence type="predicted"/>
<dbReference type="EMBL" id="JASPKZ010003790">
    <property type="protein sequence ID" value="KAJ9593026.1"/>
    <property type="molecule type" value="Genomic_DNA"/>
</dbReference>
<feature type="non-terminal residue" evidence="1">
    <location>
        <position position="1"/>
    </location>
</feature>
<sequence>MDCGCQTVLLPLVKIPGSNSARRLYWNLLSLSFRSTSLALLFIGLDSPPTPWPAKKKRPCNMNIHPPLENPFTTSLASCPNVDHFPPNSPSTLHYHIRYIIHDSKLPPCTEQNSTDKLSQVIEICSKRFEKTELSSLQIEYQI</sequence>
<organism evidence="1 2">
    <name type="scientific">Diploptera punctata</name>
    <name type="common">Pacific beetle cockroach</name>
    <dbReference type="NCBI Taxonomy" id="6984"/>
    <lineage>
        <taxon>Eukaryota</taxon>
        <taxon>Metazoa</taxon>
        <taxon>Ecdysozoa</taxon>
        <taxon>Arthropoda</taxon>
        <taxon>Hexapoda</taxon>
        <taxon>Insecta</taxon>
        <taxon>Pterygota</taxon>
        <taxon>Neoptera</taxon>
        <taxon>Polyneoptera</taxon>
        <taxon>Dictyoptera</taxon>
        <taxon>Blattodea</taxon>
        <taxon>Blaberoidea</taxon>
        <taxon>Blaberidae</taxon>
        <taxon>Diplopterinae</taxon>
        <taxon>Diploptera</taxon>
    </lineage>
</organism>
<protein>
    <submittedName>
        <fullName evidence="1">Uncharacterized protein</fullName>
    </submittedName>
</protein>
<reference evidence="1" key="1">
    <citation type="journal article" date="2023" name="IScience">
        <title>Live-bearing cockroach genome reveals convergent evolutionary mechanisms linked to viviparity in insects and beyond.</title>
        <authorList>
            <person name="Fouks B."/>
            <person name="Harrison M.C."/>
            <person name="Mikhailova A.A."/>
            <person name="Marchal E."/>
            <person name="English S."/>
            <person name="Carruthers M."/>
            <person name="Jennings E.C."/>
            <person name="Chiamaka E.L."/>
            <person name="Frigard R.A."/>
            <person name="Pippel M."/>
            <person name="Attardo G.M."/>
            <person name="Benoit J.B."/>
            <person name="Bornberg-Bauer E."/>
            <person name="Tobe S.S."/>
        </authorList>
    </citation>
    <scope>NUCLEOTIDE SEQUENCE</scope>
    <source>
        <strain evidence="1">Stay&amp;Tobe</strain>
    </source>
</reference>
<keyword evidence="2" id="KW-1185">Reference proteome</keyword>
<reference evidence="1" key="2">
    <citation type="submission" date="2023-05" db="EMBL/GenBank/DDBJ databases">
        <authorList>
            <person name="Fouks B."/>
        </authorList>
    </citation>
    <scope>NUCLEOTIDE SEQUENCE</scope>
    <source>
        <strain evidence="1">Stay&amp;Tobe</strain>
        <tissue evidence="1">Testes</tissue>
    </source>
</reference>
<dbReference type="AlphaFoldDB" id="A0AAD8A6Q0"/>